<evidence type="ECO:0000313" key="3">
    <source>
        <dbReference type="Proteomes" id="UP000630353"/>
    </source>
</evidence>
<comment type="caution">
    <text evidence="2">The sequence shown here is derived from an EMBL/GenBank/DDBJ whole genome shotgun (WGS) entry which is preliminary data.</text>
</comment>
<name>A0A918XX98_9PROT</name>
<dbReference type="Pfam" id="PF01882">
    <property type="entry name" value="DUF58"/>
    <property type="match status" value="1"/>
</dbReference>
<reference evidence="2" key="1">
    <citation type="journal article" date="2014" name="Int. J. Syst. Evol. Microbiol.">
        <title>Complete genome sequence of Corynebacterium casei LMG S-19264T (=DSM 44701T), isolated from a smear-ripened cheese.</title>
        <authorList>
            <consortium name="US DOE Joint Genome Institute (JGI-PGF)"/>
            <person name="Walter F."/>
            <person name="Albersmeier A."/>
            <person name="Kalinowski J."/>
            <person name="Ruckert C."/>
        </authorList>
    </citation>
    <scope>NUCLEOTIDE SEQUENCE</scope>
    <source>
        <strain evidence="2">KCTC 42651</strain>
    </source>
</reference>
<accession>A0A918XX98</accession>
<dbReference type="InterPro" id="IPR002881">
    <property type="entry name" value="DUF58"/>
</dbReference>
<sequence length="285" mass="31374">MRQQAQDLAATLPPLLVAARRVAATVAPGAHGRRRAGPGDAFWQFRPYQAFDAARMIDWRRSARGSTTFVREREFETAQTVYLWRDASPSMRWRSDRALPEKRERADLLTLALTILLVGAGEQVALLGESVRPRGGQTAIEPIAGLMATSRDGGGSLPAYEPLPRHATLVLIGDLLDPLEDLSALVRRWSAEGVGGHMLQVTDPAEEAFPYRGRVRFEGLEAELPHLLGRAEAVSTEYQERLARHRDGLAELARQTGWTFGTHTTDRSAESALLALFAVIGDRFG</sequence>
<feature type="domain" description="DUF58" evidence="1">
    <location>
        <begin position="45"/>
        <end position="246"/>
    </location>
</feature>
<dbReference type="RefSeq" id="WP_189995332.1">
    <property type="nucleotide sequence ID" value="NZ_BMZS01000015.1"/>
</dbReference>
<proteinExistence type="predicted"/>
<dbReference type="PANTHER" id="PTHR33608:SF6">
    <property type="entry name" value="BLL2464 PROTEIN"/>
    <property type="match status" value="1"/>
</dbReference>
<reference evidence="2" key="2">
    <citation type="submission" date="2020-09" db="EMBL/GenBank/DDBJ databases">
        <authorList>
            <person name="Sun Q."/>
            <person name="Kim S."/>
        </authorList>
    </citation>
    <scope>NUCLEOTIDE SEQUENCE</scope>
    <source>
        <strain evidence="2">KCTC 42651</strain>
    </source>
</reference>
<evidence type="ECO:0000313" key="2">
    <source>
        <dbReference type="EMBL" id="GHD62919.1"/>
    </source>
</evidence>
<keyword evidence="3" id="KW-1185">Reference proteome</keyword>
<gene>
    <name evidence="2" type="ORF">GCM10017083_52420</name>
</gene>
<dbReference type="AlphaFoldDB" id="A0A918XX98"/>
<evidence type="ECO:0000259" key="1">
    <source>
        <dbReference type="Pfam" id="PF01882"/>
    </source>
</evidence>
<dbReference type="EMBL" id="BMZS01000015">
    <property type="protein sequence ID" value="GHD62919.1"/>
    <property type="molecule type" value="Genomic_DNA"/>
</dbReference>
<dbReference type="Proteomes" id="UP000630353">
    <property type="component" value="Unassembled WGS sequence"/>
</dbReference>
<dbReference type="PANTHER" id="PTHR33608">
    <property type="entry name" value="BLL2464 PROTEIN"/>
    <property type="match status" value="1"/>
</dbReference>
<organism evidence="2 3">
    <name type="scientific">Thalassobaculum fulvum</name>
    <dbReference type="NCBI Taxonomy" id="1633335"/>
    <lineage>
        <taxon>Bacteria</taxon>
        <taxon>Pseudomonadati</taxon>
        <taxon>Pseudomonadota</taxon>
        <taxon>Alphaproteobacteria</taxon>
        <taxon>Rhodospirillales</taxon>
        <taxon>Thalassobaculaceae</taxon>
        <taxon>Thalassobaculum</taxon>
    </lineage>
</organism>
<protein>
    <recommendedName>
        <fullName evidence="1">DUF58 domain-containing protein</fullName>
    </recommendedName>
</protein>